<dbReference type="Proteomes" id="UP000472580">
    <property type="component" value="Unassembled WGS sequence"/>
</dbReference>
<dbReference type="EC" id="3.2.2.n1" evidence="3"/>
<accession>A0A6L6YKZ9</accession>
<dbReference type="EMBL" id="WSRP01000002">
    <property type="protein sequence ID" value="MVX55771.1"/>
    <property type="molecule type" value="Genomic_DNA"/>
</dbReference>
<dbReference type="InterPro" id="IPR031100">
    <property type="entry name" value="LOG_fam"/>
</dbReference>
<comment type="similarity">
    <text evidence="2 3">Belongs to the LOG family.</text>
</comment>
<reference evidence="4 5" key="1">
    <citation type="submission" date="2019-12" db="EMBL/GenBank/DDBJ databases">
        <title>Microbes associate with the intestines of laboratory mice.</title>
        <authorList>
            <person name="Navarre W."/>
            <person name="Wong E."/>
        </authorList>
    </citation>
    <scope>NUCLEOTIDE SEQUENCE [LARGE SCALE GENOMIC DNA]</scope>
    <source>
        <strain evidence="4 5">NM82_D38</strain>
    </source>
</reference>
<dbReference type="NCBIfam" id="TIGR00730">
    <property type="entry name" value="Rossman fold protein, TIGR00730 family"/>
    <property type="match status" value="1"/>
</dbReference>
<dbReference type="Pfam" id="PF03641">
    <property type="entry name" value="Lysine_decarbox"/>
    <property type="match status" value="1"/>
</dbReference>
<dbReference type="GO" id="GO:0008714">
    <property type="term" value="F:AMP nucleosidase activity"/>
    <property type="evidence" value="ECO:0007669"/>
    <property type="project" value="UniProtKB-EC"/>
</dbReference>
<evidence type="ECO:0000313" key="4">
    <source>
        <dbReference type="EMBL" id="MVX55771.1"/>
    </source>
</evidence>
<evidence type="ECO:0000256" key="1">
    <source>
        <dbReference type="ARBA" id="ARBA00000274"/>
    </source>
</evidence>
<dbReference type="GO" id="GO:0005829">
    <property type="term" value="C:cytosol"/>
    <property type="evidence" value="ECO:0007669"/>
    <property type="project" value="TreeGrafter"/>
</dbReference>
<dbReference type="SUPFAM" id="SSF102405">
    <property type="entry name" value="MCP/YpsA-like"/>
    <property type="match status" value="1"/>
</dbReference>
<evidence type="ECO:0000256" key="3">
    <source>
        <dbReference type="RuleBase" id="RU363015"/>
    </source>
</evidence>
<gene>
    <name evidence="4" type="ORF">E5987_00935</name>
</gene>
<protein>
    <recommendedName>
        <fullName evidence="3">Cytokinin riboside 5'-monophosphate phosphoribohydrolase</fullName>
        <ecNumber evidence="3">3.2.2.n1</ecNumber>
    </recommendedName>
</protein>
<dbReference type="Gene3D" id="3.40.50.450">
    <property type="match status" value="1"/>
</dbReference>
<organism evidence="4 5">
    <name type="scientific">Parasutterella muris</name>
    <dbReference type="NCBI Taxonomy" id="2565572"/>
    <lineage>
        <taxon>Bacteria</taxon>
        <taxon>Pseudomonadati</taxon>
        <taxon>Pseudomonadota</taxon>
        <taxon>Betaproteobacteria</taxon>
        <taxon>Burkholderiales</taxon>
        <taxon>Sutterellaceae</taxon>
        <taxon>Parasutterella</taxon>
    </lineage>
</organism>
<keyword evidence="3" id="KW-0378">Hydrolase</keyword>
<sequence>MRRKDGREQISVGVFCGSREVEEYDLTASAEEVGELIAGYGYRLVFGGGNTGLMSAVSQSAVDFYAPVVGIIPKFLSSVEKPADNLTELIYVDTMAERKERMFLESDMFLVLPGGVGTLDEAFEVITNNQLGLFRKPIGFFDVDGYYQKIHEFFETAIDCGLISDTVNDLCFFDSNIKALFEKLIGALPD</sequence>
<dbReference type="AlphaFoldDB" id="A0A6L6YKZ9"/>
<dbReference type="OrthoDB" id="9801098at2"/>
<dbReference type="PANTHER" id="PTHR31223">
    <property type="entry name" value="LOG FAMILY PROTEIN YJL055W"/>
    <property type="match status" value="1"/>
</dbReference>
<proteinExistence type="inferred from homology"/>
<name>A0A6L6YKZ9_9BURK</name>
<comment type="catalytic activity">
    <reaction evidence="1">
        <text>AMP + H2O = D-ribose 5-phosphate + adenine</text>
        <dbReference type="Rhea" id="RHEA:20129"/>
        <dbReference type="ChEBI" id="CHEBI:15377"/>
        <dbReference type="ChEBI" id="CHEBI:16708"/>
        <dbReference type="ChEBI" id="CHEBI:78346"/>
        <dbReference type="ChEBI" id="CHEBI:456215"/>
        <dbReference type="EC" id="3.2.2.4"/>
    </reaction>
</comment>
<dbReference type="GO" id="GO:0009691">
    <property type="term" value="P:cytokinin biosynthetic process"/>
    <property type="evidence" value="ECO:0007669"/>
    <property type="project" value="UniProtKB-UniRule"/>
</dbReference>
<keyword evidence="3" id="KW-0203">Cytokinin biosynthesis</keyword>
<dbReference type="InterPro" id="IPR005269">
    <property type="entry name" value="LOG"/>
</dbReference>
<dbReference type="PANTHER" id="PTHR31223:SF70">
    <property type="entry name" value="LOG FAMILY PROTEIN YJL055W"/>
    <property type="match status" value="1"/>
</dbReference>
<evidence type="ECO:0000313" key="5">
    <source>
        <dbReference type="Proteomes" id="UP000472580"/>
    </source>
</evidence>
<dbReference type="RefSeq" id="WP_160334206.1">
    <property type="nucleotide sequence ID" value="NZ_WSRP01000002.1"/>
</dbReference>
<evidence type="ECO:0000256" key="2">
    <source>
        <dbReference type="ARBA" id="ARBA00006763"/>
    </source>
</evidence>
<comment type="caution">
    <text evidence="4">The sequence shown here is derived from an EMBL/GenBank/DDBJ whole genome shotgun (WGS) entry which is preliminary data.</text>
</comment>
<keyword evidence="5" id="KW-1185">Reference proteome</keyword>